<gene>
    <name evidence="1" type="ORF">ADEAN_000887500</name>
</gene>
<protein>
    <submittedName>
        <fullName evidence="1">Uncharacterized protein</fullName>
    </submittedName>
</protein>
<name>A0A7G2CS94_9TRYP</name>
<keyword evidence="2" id="KW-1185">Reference proteome</keyword>
<dbReference type="Proteomes" id="UP000515908">
    <property type="component" value="Chromosome 20"/>
</dbReference>
<dbReference type="VEuPathDB" id="TriTrypDB:ADEAN_000887500"/>
<sequence>MLSLSWGRWAPRKNLFFKCSGCKRLLPSLHFPNVNAPKHTLLCVSCKKMCVGCGIRLPLDDFKRKDSYTCHRCEEKELVAKENVYFRFPVLKYRACPFSVDEMRKELKNEDSVSPKNKRTVQ</sequence>
<reference evidence="1 2" key="1">
    <citation type="submission" date="2020-08" db="EMBL/GenBank/DDBJ databases">
        <authorList>
            <person name="Newling K."/>
            <person name="Davey J."/>
            <person name="Forrester S."/>
        </authorList>
    </citation>
    <scope>NUCLEOTIDE SEQUENCE [LARGE SCALE GENOMIC DNA]</scope>
    <source>
        <strain evidence="2">Crithidia deanei Carvalho (ATCC PRA-265)</strain>
    </source>
</reference>
<dbReference type="OrthoDB" id="269117at2759"/>
<organism evidence="1 2">
    <name type="scientific">Angomonas deanei</name>
    <dbReference type="NCBI Taxonomy" id="59799"/>
    <lineage>
        <taxon>Eukaryota</taxon>
        <taxon>Discoba</taxon>
        <taxon>Euglenozoa</taxon>
        <taxon>Kinetoplastea</taxon>
        <taxon>Metakinetoplastina</taxon>
        <taxon>Trypanosomatida</taxon>
        <taxon>Trypanosomatidae</taxon>
        <taxon>Strigomonadinae</taxon>
        <taxon>Angomonas</taxon>
    </lineage>
</organism>
<dbReference type="EMBL" id="LR877164">
    <property type="protein sequence ID" value="CAD2221343.1"/>
    <property type="molecule type" value="Genomic_DNA"/>
</dbReference>
<dbReference type="AlphaFoldDB" id="A0A7G2CS94"/>
<evidence type="ECO:0000313" key="2">
    <source>
        <dbReference type="Proteomes" id="UP000515908"/>
    </source>
</evidence>
<evidence type="ECO:0000313" key="1">
    <source>
        <dbReference type="EMBL" id="CAD2221343.1"/>
    </source>
</evidence>
<proteinExistence type="predicted"/>
<accession>A0A7G2CS94</accession>